<dbReference type="Proteomes" id="UP000646827">
    <property type="component" value="Unassembled WGS sequence"/>
</dbReference>
<organism evidence="2 3">
    <name type="scientific">Circinella minor</name>
    <dbReference type="NCBI Taxonomy" id="1195481"/>
    <lineage>
        <taxon>Eukaryota</taxon>
        <taxon>Fungi</taxon>
        <taxon>Fungi incertae sedis</taxon>
        <taxon>Mucoromycota</taxon>
        <taxon>Mucoromycotina</taxon>
        <taxon>Mucoromycetes</taxon>
        <taxon>Mucorales</taxon>
        <taxon>Lichtheimiaceae</taxon>
        <taxon>Circinella</taxon>
    </lineage>
</organism>
<comment type="caution">
    <text evidence="2">The sequence shown here is derived from an EMBL/GenBank/DDBJ whole genome shotgun (WGS) entry which is preliminary data.</text>
</comment>
<protein>
    <submittedName>
        <fullName evidence="2">Uncharacterized protein</fullName>
    </submittedName>
</protein>
<reference evidence="2 3" key="1">
    <citation type="submission" date="2020-12" db="EMBL/GenBank/DDBJ databases">
        <title>Metabolic potential, ecology and presence of endohyphal bacteria is reflected in genomic diversity of Mucoromycotina.</title>
        <authorList>
            <person name="Muszewska A."/>
            <person name="Okrasinska A."/>
            <person name="Steczkiewicz K."/>
            <person name="Drgas O."/>
            <person name="Orlowska M."/>
            <person name="Perlinska-Lenart U."/>
            <person name="Aleksandrzak-Piekarczyk T."/>
            <person name="Szatraj K."/>
            <person name="Zielenkiewicz U."/>
            <person name="Pilsyk S."/>
            <person name="Malc E."/>
            <person name="Mieczkowski P."/>
            <person name="Kruszewska J.S."/>
            <person name="Biernat P."/>
            <person name="Pawlowska J."/>
        </authorList>
    </citation>
    <scope>NUCLEOTIDE SEQUENCE [LARGE SCALE GENOMIC DNA]</scope>
    <source>
        <strain evidence="2 3">CBS 142.35</strain>
    </source>
</reference>
<keyword evidence="3" id="KW-1185">Reference proteome</keyword>
<feature type="chain" id="PRO_5034078343" evidence="1">
    <location>
        <begin position="27"/>
        <end position="128"/>
    </location>
</feature>
<name>A0A8H7S6S4_9FUNG</name>
<evidence type="ECO:0000313" key="2">
    <source>
        <dbReference type="EMBL" id="KAG2224654.1"/>
    </source>
</evidence>
<evidence type="ECO:0000256" key="1">
    <source>
        <dbReference type="SAM" id="SignalP"/>
    </source>
</evidence>
<gene>
    <name evidence="2" type="ORF">INT45_007899</name>
</gene>
<dbReference type="EMBL" id="JAEPRB010000039">
    <property type="protein sequence ID" value="KAG2224654.1"/>
    <property type="molecule type" value="Genomic_DNA"/>
</dbReference>
<dbReference type="OrthoDB" id="10315141at2759"/>
<feature type="signal peptide" evidence="1">
    <location>
        <begin position="1"/>
        <end position="26"/>
    </location>
</feature>
<sequence length="128" mass="13650">MQIKYPITFLSGISLVLQLSTPLVSATPIKAITNSGAEITNGCLKENDSGDESTTLSECFKASFSDIFVDSLTKAAKGDNATNVPEFQDTVTSMIGVTSVCLKNSSPENAEADCLNEFYKLLVEVSNN</sequence>
<proteinExistence type="predicted"/>
<evidence type="ECO:0000313" key="3">
    <source>
        <dbReference type="Proteomes" id="UP000646827"/>
    </source>
</evidence>
<keyword evidence="1" id="KW-0732">Signal</keyword>
<accession>A0A8H7S6S4</accession>
<dbReference type="AlphaFoldDB" id="A0A8H7S6S4"/>